<reference evidence="8" key="1">
    <citation type="submission" date="2021-06" db="EMBL/GenBank/DDBJ databases">
        <authorList>
            <person name="Kallberg Y."/>
            <person name="Tangrot J."/>
            <person name="Rosling A."/>
        </authorList>
    </citation>
    <scope>NUCLEOTIDE SEQUENCE</scope>
    <source>
        <strain evidence="8">BR232B</strain>
    </source>
</reference>
<evidence type="ECO:0000313" key="9">
    <source>
        <dbReference type="Proteomes" id="UP000789739"/>
    </source>
</evidence>
<dbReference type="PANTHER" id="PTHR46112:SF2">
    <property type="entry name" value="XAA-PRO AMINOPEPTIDASE P-RELATED"/>
    <property type="match status" value="1"/>
</dbReference>
<comment type="caution">
    <text evidence="8">The sequence shown here is derived from an EMBL/GenBank/DDBJ whole genome shotgun (WGS) entry which is preliminary data.</text>
</comment>
<proteinExistence type="inferred from homology"/>
<dbReference type="PANTHER" id="PTHR46112">
    <property type="entry name" value="AMINOPEPTIDASE"/>
    <property type="match status" value="1"/>
</dbReference>
<gene>
    <name evidence="8" type="ORF">PBRASI_LOCUS7937</name>
</gene>
<organism evidence="8 9">
    <name type="scientific">Paraglomus brasilianum</name>
    <dbReference type="NCBI Taxonomy" id="144538"/>
    <lineage>
        <taxon>Eukaryota</taxon>
        <taxon>Fungi</taxon>
        <taxon>Fungi incertae sedis</taxon>
        <taxon>Mucoromycota</taxon>
        <taxon>Glomeromycotina</taxon>
        <taxon>Glomeromycetes</taxon>
        <taxon>Paraglomerales</taxon>
        <taxon>Paraglomeraceae</taxon>
        <taxon>Paraglomus</taxon>
    </lineage>
</organism>
<keyword evidence="3 6" id="KW-0479">Metal-binding</keyword>
<comment type="similarity">
    <text evidence="2 6">Belongs to the peptidase M24B family.</text>
</comment>
<evidence type="ECO:0000256" key="6">
    <source>
        <dbReference type="RuleBase" id="RU000590"/>
    </source>
</evidence>
<evidence type="ECO:0000313" key="8">
    <source>
        <dbReference type="EMBL" id="CAG8606608.1"/>
    </source>
</evidence>
<protein>
    <submittedName>
        <fullName evidence="8">6351_t:CDS:1</fullName>
    </submittedName>
</protein>
<dbReference type="InterPro" id="IPR036005">
    <property type="entry name" value="Creatinase/aminopeptidase-like"/>
</dbReference>
<sequence>MIKTEKEILRMSQAAKITDQVYQKLLKVVRPGMSEKDLAKIIRNSFEELGADGLSFDTIVASGENGALPHAQPSNKIIREGELITVDFGCKYQGYCSDFTRTFAVGIKCSEIDQIVRDYIQQKGYGEYFIHSTGHGLGIEVHEEPSISLRDGTILQPGMIITIEPGIYIPDLGGVRIEDDILITKTGYELLTKSPRELIVVK</sequence>
<evidence type="ECO:0000256" key="3">
    <source>
        <dbReference type="ARBA" id="ARBA00022723"/>
    </source>
</evidence>
<dbReference type="OrthoDB" id="9995434at2759"/>
<dbReference type="Proteomes" id="UP000789739">
    <property type="component" value="Unassembled WGS sequence"/>
</dbReference>
<name>A0A9N9GHJ2_9GLOM</name>
<dbReference type="EMBL" id="CAJVPI010001317">
    <property type="protein sequence ID" value="CAG8606608.1"/>
    <property type="molecule type" value="Genomic_DNA"/>
</dbReference>
<accession>A0A9N9GHJ2</accession>
<dbReference type="GO" id="GO:0016787">
    <property type="term" value="F:hydrolase activity"/>
    <property type="evidence" value="ECO:0007669"/>
    <property type="project" value="UniProtKB-KW"/>
</dbReference>
<keyword evidence="5" id="KW-0464">Manganese</keyword>
<comment type="cofactor">
    <cofactor evidence="1">
        <name>Mn(2+)</name>
        <dbReference type="ChEBI" id="CHEBI:29035"/>
    </cofactor>
</comment>
<dbReference type="AlphaFoldDB" id="A0A9N9GHJ2"/>
<dbReference type="InterPro" id="IPR000994">
    <property type="entry name" value="Pept_M24"/>
</dbReference>
<dbReference type="GO" id="GO:0046872">
    <property type="term" value="F:metal ion binding"/>
    <property type="evidence" value="ECO:0007669"/>
    <property type="project" value="UniProtKB-KW"/>
</dbReference>
<evidence type="ECO:0000256" key="4">
    <source>
        <dbReference type="ARBA" id="ARBA00022801"/>
    </source>
</evidence>
<dbReference type="InterPro" id="IPR001131">
    <property type="entry name" value="Peptidase_M24B_aminopep-P_CS"/>
</dbReference>
<dbReference type="Pfam" id="PF00557">
    <property type="entry name" value="Peptidase_M24"/>
    <property type="match status" value="1"/>
</dbReference>
<evidence type="ECO:0000259" key="7">
    <source>
        <dbReference type="Pfam" id="PF00557"/>
    </source>
</evidence>
<dbReference type="Gene3D" id="3.90.230.10">
    <property type="entry name" value="Creatinase/methionine aminopeptidase superfamily"/>
    <property type="match status" value="2"/>
</dbReference>
<evidence type="ECO:0000256" key="5">
    <source>
        <dbReference type="ARBA" id="ARBA00023211"/>
    </source>
</evidence>
<dbReference type="PROSITE" id="PS00491">
    <property type="entry name" value="PROLINE_PEPTIDASE"/>
    <property type="match status" value="1"/>
</dbReference>
<keyword evidence="4" id="KW-0378">Hydrolase</keyword>
<dbReference type="CDD" id="cd01092">
    <property type="entry name" value="APP-like"/>
    <property type="match status" value="1"/>
</dbReference>
<keyword evidence="9" id="KW-1185">Reference proteome</keyword>
<evidence type="ECO:0000256" key="2">
    <source>
        <dbReference type="ARBA" id="ARBA00008766"/>
    </source>
</evidence>
<dbReference type="InterPro" id="IPR050659">
    <property type="entry name" value="Peptidase_M24B"/>
</dbReference>
<dbReference type="SUPFAM" id="SSF55920">
    <property type="entry name" value="Creatinase/aminopeptidase"/>
    <property type="match status" value="1"/>
</dbReference>
<evidence type="ECO:0000256" key="1">
    <source>
        <dbReference type="ARBA" id="ARBA00001936"/>
    </source>
</evidence>
<feature type="domain" description="Peptidase M24" evidence="7">
    <location>
        <begin position="11"/>
        <end position="106"/>
    </location>
</feature>